<sequence>MHISRNIFPSKQEDNVQEPLVGSSEADPLISQPQDLSIASSVISYNDFQSEVAMKTLVVVAKWVTERGGMRFYLRWSLHGRRTWFLELEQQPVWPHDLATTSL</sequence>
<evidence type="ECO:0000256" key="1">
    <source>
        <dbReference type="SAM" id="MobiDB-lite"/>
    </source>
</evidence>
<dbReference type="AlphaFoldDB" id="A0A7R9IIY8"/>
<name>A0A7R9IIY8_9NEOP</name>
<dbReference type="EMBL" id="OE002756">
    <property type="protein sequence ID" value="CAD7459267.1"/>
    <property type="molecule type" value="Genomic_DNA"/>
</dbReference>
<organism evidence="2">
    <name type="scientific">Timema tahoe</name>
    <dbReference type="NCBI Taxonomy" id="61484"/>
    <lineage>
        <taxon>Eukaryota</taxon>
        <taxon>Metazoa</taxon>
        <taxon>Ecdysozoa</taxon>
        <taxon>Arthropoda</taxon>
        <taxon>Hexapoda</taxon>
        <taxon>Insecta</taxon>
        <taxon>Pterygota</taxon>
        <taxon>Neoptera</taxon>
        <taxon>Polyneoptera</taxon>
        <taxon>Phasmatodea</taxon>
        <taxon>Timematodea</taxon>
        <taxon>Timematoidea</taxon>
        <taxon>Timematidae</taxon>
        <taxon>Timema</taxon>
    </lineage>
</organism>
<accession>A0A7R9IIY8</accession>
<gene>
    <name evidence="2" type="ORF">TTEB3V08_LOCUS7230</name>
</gene>
<reference evidence="2" key="1">
    <citation type="submission" date="2020-11" db="EMBL/GenBank/DDBJ databases">
        <authorList>
            <person name="Tran Van P."/>
        </authorList>
    </citation>
    <scope>NUCLEOTIDE SEQUENCE</scope>
</reference>
<evidence type="ECO:0000313" key="2">
    <source>
        <dbReference type="EMBL" id="CAD7459267.1"/>
    </source>
</evidence>
<feature type="region of interest" description="Disordered" evidence="1">
    <location>
        <begin position="1"/>
        <end position="28"/>
    </location>
</feature>
<protein>
    <submittedName>
        <fullName evidence="2">Uncharacterized protein</fullName>
    </submittedName>
</protein>
<proteinExistence type="predicted"/>